<name>A0AAW1WSQ9_RUBAR</name>
<keyword evidence="1" id="KW-0812">Transmembrane</keyword>
<protein>
    <submittedName>
        <fullName evidence="2">Uncharacterized protein</fullName>
    </submittedName>
</protein>
<dbReference type="EMBL" id="JBEDUW010000005">
    <property type="protein sequence ID" value="KAK9927815.1"/>
    <property type="molecule type" value="Genomic_DNA"/>
</dbReference>
<reference evidence="2 3" key="1">
    <citation type="journal article" date="2023" name="G3 (Bethesda)">
        <title>A chromosome-length genome assembly and annotation of blackberry (Rubus argutus, cv. 'Hillquist').</title>
        <authorList>
            <person name="Bruna T."/>
            <person name="Aryal R."/>
            <person name="Dudchenko O."/>
            <person name="Sargent D.J."/>
            <person name="Mead D."/>
            <person name="Buti M."/>
            <person name="Cavallini A."/>
            <person name="Hytonen T."/>
            <person name="Andres J."/>
            <person name="Pham M."/>
            <person name="Weisz D."/>
            <person name="Mascagni F."/>
            <person name="Usai G."/>
            <person name="Natali L."/>
            <person name="Bassil N."/>
            <person name="Fernandez G.E."/>
            <person name="Lomsadze A."/>
            <person name="Armour M."/>
            <person name="Olukolu B."/>
            <person name="Poorten T."/>
            <person name="Britton C."/>
            <person name="Davik J."/>
            <person name="Ashrafi H."/>
            <person name="Aiden E.L."/>
            <person name="Borodovsky M."/>
            <person name="Worthington M."/>
        </authorList>
    </citation>
    <scope>NUCLEOTIDE SEQUENCE [LARGE SCALE GENOMIC DNA]</scope>
    <source>
        <strain evidence="2">PI 553951</strain>
    </source>
</reference>
<evidence type="ECO:0000313" key="3">
    <source>
        <dbReference type="Proteomes" id="UP001457282"/>
    </source>
</evidence>
<organism evidence="2 3">
    <name type="scientific">Rubus argutus</name>
    <name type="common">Southern blackberry</name>
    <dbReference type="NCBI Taxonomy" id="59490"/>
    <lineage>
        <taxon>Eukaryota</taxon>
        <taxon>Viridiplantae</taxon>
        <taxon>Streptophyta</taxon>
        <taxon>Embryophyta</taxon>
        <taxon>Tracheophyta</taxon>
        <taxon>Spermatophyta</taxon>
        <taxon>Magnoliopsida</taxon>
        <taxon>eudicotyledons</taxon>
        <taxon>Gunneridae</taxon>
        <taxon>Pentapetalae</taxon>
        <taxon>rosids</taxon>
        <taxon>fabids</taxon>
        <taxon>Rosales</taxon>
        <taxon>Rosaceae</taxon>
        <taxon>Rosoideae</taxon>
        <taxon>Rosoideae incertae sedis</taxon>
        <taxon>Rubus</taxon>
    </lineage>
</organism>
<gene>
    <name evidence="2" type="ORF">M0R45_024981</name>
</gene>
<feature type="transmembrane region" description="Helical" evidence="1">
    <location>
        <begin position="105"/>
        <end position="136"/>
    </location>
</feature>
<comment type="caution">
    <text evidence="2">The sequence shown here is derived from an EMBL/GenBank/DDBJ whole genome shotgun (WGS) entry which is preliminary data.</text>
</comment>
<evidence type="ECO:0000256" key="1">
    <source>
        <dbReference type="SAM" id="Phobius"/>
    </source>
</evidence>
<sequence length="203" mass="22807">MDISDSRIDVNPHQHLEEVTRVSREEVESSPAALHQYNFALIGTLGILLQVKQAAGSPSLFVTDLVSMLTFIAVFLIYICSLAIVKTSHFPTQDLSEFMDNISLLFGSLASILLLLILVHAFGFFTLGLWIAYFLIDFVTKKSYRNAIGYFWDKVKELFKGRKVKELFKGQVKNEAENAVGLQEAGEQTTVGQLQDTQEITER</sequence>
<accession>A0AAW1WSQ9</accession>
<keyword evidence="3" id="KW-1185">Reference proteome</keyword>
<dbReference type="AlphaFoldDB" id="A0AAW1WSQ9"/>
<dbReference type="PANTHER" id="PTHR34115">
    <property type="entry name" value="PROTEIN, PUTATIVE-RELATED"/>
    <property type="match status" value="1"/>
</dbReference>
<dbReference type="Proteomes" id="UP001457282">
    <property type="component" value="Unassembled WGS sequence"/>
</dbReference>
<keyword evidence="1" id="KW-0472">Membrane</keyword>
<feature type="transmembrane region" description="Helical" evidence="1">
    <location>
        <begin position="61"/>
        <end position="85"/>
    </location>
</feature>
<dbReference type="PANTHER" id="PTHR34115:SF13">
    <property type="entry name" value="RPB1A"/>
    <property type="match status" value="1"/>
</dbReference>
<dbReference type="InterPro" id="IPR053258">
    <property type="entry name" value="Ca-permeable_cation_channel"/>
</dbReference>
<evidence type="ECO:0000313" key="2">
    <source>
        <dbReference type="EMBL" id="KAK9927815.1"/>
    </source>
</evidence>
<keyword evidence="1" id="KW-1133">Transmembrane helix</keyword>
<proteinExistence type="predicted"/>